<organism evidence="2 3">
    <name type="scientific">Bacillus cytotoxicus</name>
    <dbReference type="NCBI Taxonomy" id="580165"/>
    <lineage>
        <taxon>Bacteria</taxon>
        <taxon>Bacillati</taxon>
        <taxon>Bacillota</taxon>
        <taxon>Bacilli</taxon>
        <taxon>Bacillales</taxon>
        <taxon>Bacillaceae</taxon>
        <taxon>Bacillus</taxon>
        <taxon>Bacillus cereus group</taxon>
    </lineage>
</organism>
<reference evidence="2 3" key="1">
    <citation type="submission" date="2016-08" db="EMBL/GenBank/DDBJ databases">
        <authorList>
            <person name="Loux V."/>
            <person name="Rue O."/>
        </authorList>
    </citation>
    <scope>NUCLEOTIDE SEQUENCE [LARGE SCALE GENOMIC DNA]</scope>
    <source>
        <strain evidence="2 3">AFSSA_08CEB44bac</strain>
    </source>
</reference>
<dbReference type="Proteomes" id="UP000242164">
    <property type="component" value="Unassembled WGS sequence"/>
</dbReference>
<keyword evidence="1" id="KW-1133">Transmembrane helix</keyword>
<accession>A0AAX2CFF0</accession>
<proteinExistence type="predicted"/>
<evidence type="ECO:0000256" key="1">
    <source>
        <dbReference type="SAM" id="Phobius"/>
    </source>
</evidence>
<name>A0AAX2CFF0_9BACI</name>
<protein>
    <submittedName>
        <fullName evidence="2">Uncharacterized protein</fullName>
    </submittedName>
</protein>
<dbReference type="EMBL" id="FMIK01000021">
    <property type="protein sequence ID" value="SCL89638.1"/>
    <property type="molecule type" value="Genomic_DNA"/>
</dbReference>
<keyword evidence="1" id="KW-0812">Transmembrane</keyword>
<dbReference type="RefSeq" id="WP_087098391.1">
    <property type="nucleotide sequence ID" value="NZ_CP066179.1"/>
</dbReference>
<evidence type="ECO:0000313" key="3">
    <source>
        <dbReference type="Proteomes" id="UP000242164"/>
    </source>
</evidence>
<sequence>MNLKHEKRMRSEIADKPYLTKGWSYVAVFALFPYAILKSLWAWGVTVFLTTLSFQHRIKNKSSEKEM</sequence>
<dbReference type="AlphaFoldDB" id="A0AAX2CFF0"/>
<comment type="caution">
    <text evidence="2">The sequence shown here is derived from an EMBL/GenBank/DDBJ whole genome shotgun (WGS) entry which is preliminary data.</text>
</comment>
<gene>
    <name evidence="2" type="ORF">BCB44BAC_01575</name>
</gene>
<evidence type="ECO:0000313" key="2">
    <source>
        <dbReference type="EMBL" id="SCL89638.1"/>
    </source>
</evidence>
<keyword evidence="1" id="KW-0472">Membrane</keyword>
<feature type="transmembrane region" description="Helical" evidence="1">
    <location>
        <begin position="18"/>
        <end position="35"/>
    </location>
</feature>